<dbReference type="EMBL" id="JBHTEE010000001">
    <property type="protein sequence ID" value="MFC7603731.1"/>
    <property type="molecule type" value="Genomic_DNA"/>
</dbReference>
<evidence type="ECO:0000313" key="2">
    <source>
        <dbReference type="Proteomes" id="UP001596514"/>
    </source>
</evidence>
<reference evidence="2" key="1">
    <citation type="journal article" date="2019" name="Int. J. Syst. Evol. Microbiol.">
        <title>The Global Catalogue of Microorganisms (GCM) 10K type strain sequencing project: providing services to taxonomists for standard genome sequencing and annotation.</title>
        <authorList>
            <consortium name="The Broad Institute Genomics Platform"/>
            <consortium name="The Broad Institute Genome Sequencing Center for Infectious Disease"/>
            <person name="Wu L."/>
            <person name="Ma J."/>
        </authorList>
    </citation>
    <scope>NUCLEOTIDE SEQUENCE [LARGE SCALE GENOMIC DNA]</scope>
    <source>
        <strain evidence="2">JCM 10083</strain>
    </source>
</reference>
<dbReference type="Proteomes" id="UP001596514">
    <property type="component" value="Unassembled WGS sequence"/>
</dbReference>
<comment type="caution">
    <text evidence="1">The sequence shown here is derived from an EMBL/GenBank/DDBJ whole genome shotgun (WGS) entry which is preliminary data.</text>
</comment>
<evidence type="ECO:0000313" key="1">
    <source>
        <dbReference type="EMBL" id="MFC7603731.1"/>
    </source>
</evidence>
<accession>A0ABW2T662</accession>
<gene>
    <name evidence="1" type="ORF">ACFQVD_26815</name>
</gene>
<keyword evidence="2" id="KW-1185">Reference proteome</keyword>
<organism evidence="1 2">
    <name type="scientific">Streptosporangium amethystogenes subsp. fukuiense</name>
    <dbReference type="NCBI Taxonomy" id="698418"/>
    <lineage>
        <taxon>Bacteria</taxon>
        <taxon>Bacillati</taxon>
        <taxon>Actinomycetota</taxon>
        <taxon>Actinomycetes</taxon>
        <taxon>Streptosporangiales</taxon>
        <taxon>Streptosporangiaceae</taxon>
        <taxon>Streptosporangium</taxon>
    </lineage>
</organism>
<name>A0ABW2T662_9ACTN</name>
<protein>
    <submittedName>
        <fullName evidence="1">Uncharacterized protein</fullName>
    </submittedName>
</protein>
<proteinExistence type="predicted"/>
<dbReference type="RefSeq" id="WP_343981832.1">
    <property type="nucleotide sequence ID" value="NZ_BAAAGK010000233.1"/>
</dbReference>
<sequence>MSTQPDLLDALQARLGEHAAALAVDVFAAWATGTATEIAAGGCSCPEDHDAHAAHFGHVAMVLRNVYDAKPLTEGDETLIVLPRPAYEPYGLDLEGGAFGDDDTEGWQVVPYSSARRWPCTLNEADSILFRGAPGHISFAEARRFGVALIMVSDLAEARMGGEVVSRPLGSPTLLAGSAYVNTDDGYPRLTCSECGASIYYIRGGDDFADLNAKVAEHTCPPAASLSDTGEADTRG</sequence>